<sequence length="60" mass="6482">MNSGKGAFPWHFASGGHLALSLRNNAPKSGPEGRRWLSGPGREVRCREPPIARCRTGSPI</sequence>
<reference evidence="3" key="1">
    <citation type="submission" date="2014-08" db="EMBL/GenBank/DDBJ databases">
        <authorList>
            <person name="Moulin L."/>
        </authorList>
    </citation>
    <scope>NUCLEOTIDE SEQUENCE [LARGE SCALE GENOMIC DNA]</scope>
</reference>
<evidence type="ECO:0000313" key="3">
    <source>
        <dbReference type="Proteomes" id="UP000045285"/>
    </source>
</evidence>
<feature type="region of interest" description="Disordered" evidence="1">
    <location>
        <begin position="21"/>
        <end position="42"/>
    </location>
</feature>
<keyword evidence="3" id="KW-1185">Reference proteome</keyword>
<proteinExistence type="predicted"/>
<organism evidence="2 3">
    <name type="scientific">Mesorhizobium plurifarium</name>
    <dbReference type="NCBI Taxonomy" id="69974"/>
    <lineage>
        <taxon>Bacteria</taxon>
        <taxon>Pseudomonadati</taxon>
        <taxon>Pseudomonadota</taxon>
        <taxon>Alphaproteobacteria</taxon>
        <taxon>Hyphomicrobiales</taxon>
        <taxon>Phyllobacteriaceae</taxon>
        <taxon>Mesorhizobium</taxon>
    </lineage>
</organism>
<evidence type="ECO:0000256" key="1">
    <source>
        <dbReference type="SAM" id="MobiDB-lite"/>
    </source>
</evidence>
<evidence type="ECO:0000313" key="2">
    <source>
        <dbReference type="EMBL" id="CDX11915.1"/>
    </source>
</evidence>
<name>A0A090DA45_MESPL</name>
<protein>
    <submittedName>
        <fullName evidence="2">Uncharacterized protein</fullName>
    </submittedName>
</protein>
<dbReference type="EMBL" id="CCMZ01000003">
    <property type="protein sequence ID" value="CDX11915.1"/>
    <property type="molecule type" value="Genomic_DNA"/>
</dbReference>
<dbReference type="AlphaFoldDB" id="A0A090DA45"/>
<gene>
    <name evidence="2" type="ORF">MPL3356_110231</name>
</gene>
<dbReference type="Proteomes" id="UP000045285">
    <property type="component" value="Unassembled WGS sequence"/>
</dbReference>
<accession>A0A090DA45</accession>